<keyword evidence="1" id="KW-0732">Signal</keyword>
<proteinExistence type="predicted"/>
<dbReference type="EMBL" id="CP030073">
    <property type="protein sequence ID" value="AWW41752.1"/>
    <property type="molecule type" value="Genomic_DNA"/>
</dbReference>
<dbReference type="KEGG" id="scad:DN051_38185"/>
<sequence length="121" mass="13001">MMAAGLALVCGTFGLTIANASTASADTAFGCGYPQVCFYKTQADFNARRWTAAYKDLTSSYQTLSSGARGAYAVFNSRNDDGARLHFTNGDVECLAPNHLMLTNGFVVDKIRIMNSPTCSY</sequence>
<accession>A0A2Z4J974</accession>
<feature type="signal peptide" evidence="1">
    <location>
        <begin position="1"/>
        <end position="25"/>
    </location>
</feature>
<keyword evidence="3" id="KW-1185">Reference proteome</keyword>
<name>A0A2Z4J974_9ACTN</name>
<evidence type="ECO:0000313" key="3">
    <source>
        <dbReference type="Proteomes" id="UP000249616"/>
    </source>
</evidence>
<gene>
    <name evidence="2" type="ORF">DN051_38185</name>
</gene>
<evidence type="ECO:0008006" key="4">
    <source>
        <dbReference type="Google" id="ProtNLM"/>
    </source>
</evidence>
<organism evidence="2 3">
    <name type="scientific">Streptomyces cadmiisoli</name>
    <dbReference type="NCBI Taxonomy" id="2184053"/>
    <lineage>
        <taxon>Bacteria</taxon>
        <taxon>Bacillati</taxon>
        <taxon>Actinomycetota</taxon>
        <taxon>Actinomycetes</taxon>
        <taxon>Kitasatosporales</taxon>
        <taxon>Streptomycetaceae</taxon>
        <taxon>Streptomyces</taxon>
        <taxon>Streptomyces aurantiacus group</taxon>
    </lineage>
</organism>
<evidence type="ECO:0000313" key="2">
    <source>
        <dbReference type="EMBL" id="AWW41752.1"/>
    </source>
</evidence>
<dbReference type="Proteomes" id="UP000249616">
    <property type="component" value="Chromosome"/>
</dbReference>
<feature type="chain" id="PRO_5016373693" description="Peptidase inhibitor family I36 protein" evidence="1">
    <location>
        <begin position="26"/>
        <end position="121"/>
    </location>
</feature>
<dbReference type="AlphaFoldDB" id="A0A2Z4J974"/>
<protein>
    <recommendedName>
        <fullName evidence="4">Peptidase inhibitor family I36 protein</fullName>
    </recommendedName>
</protein>
<reference evidence="2 3" key="1">
    <citation type="journal article" date="2019" name="Int. J. Syst. Evol. Microbiol.">
        <title>Streptomyces cadmiisoli sp. nov., a novel actinomycete isolated from cadmium-contaminated soil.</title>
        <authorList>
            <person name="Li K."/>
            <person name="Tang X."/>
            <person name="Zhao J."/>
            <person name="Guo Y."/>
            <person name="Tang Y."/>
            <person name="Gao J."/>
        </authorList>
    </citation>
    <scope>NUCLEOTIDE SEQUENCE [LARGE SCALE GENOMIC DNA]</scope>
    <source>
        <strain evidence="2 3">ZFG47</strain>
    </source>
</reference>
<evidence type="ECO:0000256" key="1">
    <source>
        <dbReference type="SAM" id="SignalP"/>
    </source>
</evidence>